<comment type="caution">
    <text evidence="1">The sequence shown here is derived from an EMBL/GenBank/DDBJ whole genome shotgun (WGS) entry which is preliminary data.</text>
</comment>
<dbReference type="EMBL" id="QTSX02002849">
    <property type="protein sequence ID" value="KAJ9074724.1"/>
    <property type="molecule type" value="Genomic_DNA"/>
</dbReference>
<organism evidence="1 2">
    <name type="scientific">Entomophthora muscae</name>
    <dbReference type="NCBI Taxonomy" id="34485"/>
    <lineage>
        <taxon>Eukaryota</taxon>
        <taxon>Fungi</taxon>
        <taxon>Fungi incertae sedis</taxon>
        <taxon>Zoopagomycota</taxon>
        <taxon>Entomophthoromycotina</taxon>
        <taxon>Entomophthoromycetes</taxon>
        <taxon>Entomophthorales</taxon>
        <taxon>Entomophthoraceae</taxon>
        <taxon>Entomophthora</taxon>
    </lineage>
</organism>
<dbReference type="Proteomes" id="UP001165960">
    <property type="component" value="Unassembled WGS sequence"/>
</dbReference>
<name>A0ACC2TJ33_9FUNG</name>
<evidence type="ECO:0000313" key="2">
    <source>
        <dbReference type="Proteomes" id="UP001165960"/>
    </source>
</evidence>
<protein>
    <submittedName>
        <fullName evidence="1">Uncharacterized protein</fullName>
    </submittedName>
</protein>
<reference evidence="1" key="1">
    <citation type="submission" date="2022-04" db="EMBL/GenBank/DDBJ databases">
        <title>Genome of the entomopathogenic fungus Entomophthora muscae.</title>
        <authorList>
            <person name="Elya C."/>
            <person name="Lovett B.R."/>
            <person name="Lee E."/>
            <person name="Macias A.M."/>
            <person name="Hajek A.E."/>
            <person name="De Bivort B.L."/>
            <person name="Kasson M.T."/>
            <person name="De Fine Licht H.H."/>
            <person name="Stajich J.E."/>
        </authorList>
    </citation>
    <scope>NUCLEOTIDE SEQUENCE</scope>
    <source>
        <strain evidence="1">Berkeley</strain>
    </source>
</reference>
<proteinExistence type="predicted"/>
<keyword evidence="2" id="KW-1185">Reference proteome</keyword>
<sequence>MQKELKYNSFTFTALTWKGSVLKHVIPKVLFFAVWSTLIVVINRYVTSLQTSDFLVTVMVLVLSLLLVFRTNTAYDRYWEGRRLWSNMTVAIRSMARNVWIHVKEIDELEDRIAKVKVINLLIAYPFSIKRYLREEYGTGHDDISCYIGNIPRYSTPSSLQPLVMDLPDQVNPPNSPLLPMEPMEGTTPTNLPLEIAYFLSAYITEITEKEQITNPVITALIVNVNSLVDCLSGFERILRTPIPMAYSVHLNQCLTLFCLSLPFQLLTKFKADHYHDFIIIPIVILTVFTAFGIVNIGEEIENPFGYDANDLPLDEYCVILKKELNAMLSRPPPKVEDWIIQPRNFRDATMLEVY</sequence>
<evidence type="ECO:0000313" key="1">
    <source>
        <dbReference type="EMBL" id="KAJ9074724.1"/>
    </source>
</evidence>
<accession>A0ACC2TJ33</accession>
<gene>
    <name evidence="1" type="ORF">DSO57_1003779</name>
</gene>